<dbReference type="Proteomes" id="UP000823941">
    <property type="component" value="Chromosome 18"/>
</dbReference>
<feature type="non-terminal residue" evidence="2">
    <location>
        <position position="63"/>
    </location>
</feature>
<keyword evidence="3" id="KW-1185">Reference proteome</keyword>
<feature type="non-terminal residue" evidence="2">
    <location>
        <position position="1"/>
    </location>
</feature>
<dbReference type="EMBL" id="JAHIBW010000018">
    <property type="protein sequence ID" value="KAG7302124.1"/>
    <property type="molecule type" value="Genomic_DNA"/>
</dbReference>
<comment type="caution">
    <text evidence="2">The sequence shown here is derived from an EMBL/GenBank/DDBJ whole genome shotgun (WGS) entry which is preliminary data.</text>
</comment>
<feature type="compositionally biased region" description="Basic and acidic residues" evidence="1">
    <location>
        <begin position="1"/>
        <end position="17"/>
    </location>
</feature>
<name>A0ABQ7QAG4_PLUXY</name>
<gene>
    <name evidence="2" type="ORF">JYU34_013589</name>
</gene>
<organism evidence="2 3">
    <name type="scientific">Plutella xylostella</name>
    <name type="common">Diamondback moth</name>
    <name type="synonym">Plutella maculipennis</name>
    <dbReference type="NCBI Taxonomy" id="51655"/>
    <lineage>
        <taxon>Eukaryota</taxon>
        <taxon>Metazoa</taxon>
        <taxon>Ecdysozoa</taxon>
        <taxon>Arthropoda</taxon>
        <taxon>Hexapoda</taxon>
        <taxon>Insecta</taxon>
        <taxon>Pterygota</taxon>
        <taxon>Neoptera</taxon>
        <taxon>Endopterygota</taxon>
        <taxon>Lepidoptera</taxon>
        <taxon>Glossata</taxon>
        <taxon>Ditrysia</taxon>
        <taxon>Yponomeutoidea</taxon>
        <taxon>Plutellidae</taxon>
        <taxon>Plutella</taxon>
    </lineage>
</organism>
<evidence type="ECO:0000313" key="3">
    <source>
        <dbReference type="Proteomes" id="UP000823941"/>
    </source>
</evidence>
<evidence type="ECO:0000256" key="1">
    <source>
        <dbReference type="SAM" id="MobiDB-lite"/>
    </source>
</evidence>
<sequence>LSRGDTHGDHETKHDVYESPSLAHPAFHLDKLNFKYNANKTAPSHTGIHANDAPAGTAQKLVE</sequence>
<reference evidence="2 3" key="1">
    <citation type="submission" date="2021-06" db="EMBL/GenBank/DDBJ databases">
        <title>A haploid diamondback moth (Plutella xylostella L.) genome assembly resolves 31 chromosomes and identifies a diamide resistance mutation.</title>
        <authorList>
            <person name="Ward C.M."/>
            <person name="Perry K.D."/>
            <person name="Baker G."/>
            <person name="Powis K."/>
            <person name="Heckel D.G."/>
            <person name="Baxter S.W."/>
        </authorList>
    </citation>
    <scope>NUCLEOTIDE SEQUENCE [LARGE SCALE GENOMIC DNA]</scope>
    <source>
        <strain evidence="2 3">LV</strain>
        <tissue evidence="2">Single pupa</tissue>
    </source>
</reference>
<protein>
    <submittedName>
        <fullName evidence="2">Uncharacterized protein</fullName>
    </submittedName>
</protein>
<proteinExistence type="predicted"/>
<feature type="region of interest" description="Disordered" evidence="1">
    <location>
        <begin position="1"/>
        <end position="20"/>
    </location>
</feature>
<accession>A0ABQ7QAG4</accession>
<feature type="region of interest" description="Disordered" evidence="1">
    <location>
        <begin position="39"/>
        <end position="63"/>
    </location>
</feature>
<evidence type="ECO:0000313" key="2">
    <source>
        <dbReference type="EMBL" id="KAG7302124.1"/>
    </source>
</evidence>